<feature type="transmembrane region" description="Helical" evidence="1">
    <location>
        <begin position="85"/>
        <end position="108"/>
    </location>
</feature>
<dbReference type="Proteomes" id="UP000292307">
    <property type="component" value="Chromosome"/>
</dbReference>
<evidence type="ECO:0000313" key="2">
    <source>
        <dbReference type="EMBL" id="GGY49710.1"/>
    </source>
</evidence>
<gene>
    <name evidence="3" type="ORF">EYF70_23150</name>
    <name evidence="2" type="ORF">GCM10007387_34830</name>
</gene>
<evidence type="ECO:0000256" key="1">
    <source>
        <dbReference type="SAM" id="Phobius"/>
    </source>
</evidence>
<keyword evidence="1" id="KW-0812">Transmembrane</keyword>
<dbReference type="OrthoDB" id="6064759at2"/>
<sequence>MENKWWEYYAVRYFVGTIVGALIIAFLRDHPGSIYVSKLSLGEAKEVTFLGVGLVAALGFAFCYVASAPILLIHAARAHIRWSEVANKWLPSSTCTVVGIALSGAAIWQILPHWIAAVIAFVIGTQISLIFLALFTKFSVVESFYRSLANARSKSMKQKDEPYSPGVEYVTSYRHLREHGNAFAIVVLEGVLGAALYHVPSIVSAMYFIGIWIVPATFAWLIGSVLESRFASNPLP</sequence>
<reference evidence="3 4" key="2">
    <citation type="submission" date="2019-02" db="EMBL/GenBank/DDBJ databases">
        <title>Draft Genome Sequences of Six Type Strains of the Genus Massilia.</title>
        <authorList>
            <person name="Miess H."/>
            <person name="Frediansyhah A."/>
            <person name="Gross H."/>
        </authorList>
    </citation>
    <scope>NUCLEOTIDE SEQUENCE [LARGE SCALE GENOMIC DNA]</scope>
    <source>
        <strain evidence="3 4">DSM 17472</strain>
    </source>
</reference>
<dbReference type="AlphaFoldDB" id="A0A411X322"/>
<dbReference type="EMBL" id="CP036401">
    <property type="protein sequence ID" value="QBI03397.1"/>
    <property type="molecule type" value="Genomic_DNA"/>
</dbReference>
<name>A0A411X322_9BURK</name>
<feature type="transmembrane region" description="Helical" evidence="1">
    <location>
        <begin position="9"/>
        <end position="27"/>
    </location>
</feature>
<dbReference type="Proteomes" id="UP000628442">
    <property type="component" value="Unassembled WGS sequence"/>
</dbReference>
<feature type="transmembrane region" description="Helical" evidence="1">
    <location>
        <begin position="182"/>
        <end position="199"/>
    </location>
</feature>
<dbReference type="EMBL" id="BMWV01000008">
    <property type="protein sequence ID" value="GGY49710.1"/>
    <property type="molecule type" value="Genomic_DNA"/>
</dbReference>
<dbReference type="RefSeq" id="WP_131147495.1">
    <property type="nucleotide sequence ID" value="NZ_BMWV01000008.1"/>
</dbReference>
<evidence type="ECO:0000313" key="5">
    <source>
        <dbReference type="Proteomes" id="UP000628442"/>
    </source>
</evidence>
<feature type="transmembrane region" description="Helical" evidence="1">
    <location>
        <begin position="114"/>
        <end position="136"/>
    </location>
</feature>
<evidence type="ECO:0000313" key="4">
    <source>
        <dbReference type="Proteomes" id="UP000292307"/>
    </source>
</evidence>
<reference evidence="2" key="3">
    <citation type="submission" date="2022-12" db="EMBL/GenBank/DDBJ databases">
        <authorList>
            <person name="Sun Q."/>
            <person name="Kim S."/>
        </authorList>
    </citation>
    <scope>NUCLEOTIDE SEQUENCE</scope>
    <source>
        <strain evidence="2">KCTC 12343</strain>
    </source>
</reference>
<accession>A0A411X322</accession>
<keyword evidence="4" id="KW-1185">Reference proteome</keyword>
<feature type="transmembrane region" description="Helical" evidence="1">
    <location>
        <begin position="205"/>
        <end position="226"/>
    </location>
</feature>
<proteinExistence type="predicted"/>
<feature type="transmembrane region" description="Helical" evidence="1">
    <location>
        <begin position="47"/>
        <end position="73"/>
    </location>
</feature>
<organism evidence="2 5">
    <name type="scientific">Pseudoduganella albidiflava</name>
    <dbReference type="NCBI Taxonomy" id="321983"/>
    <lineage>
        <taxon>Bacteria</taxon>
        <taxon>Pseudomonadati</taxon>
        <taxon>Pseudomonadota</taxon>
        <taxon>Betaproteobacteria</taxon>
        <taxon>Burkholderiales</taxon>
        <taxon>Oxalobacteraceae</taxon>
        <taxon>Telluria group</taxon>
        <taxon>Pseudoduganella</taxon>
    </lineage>
</organism>
<evidence type="ECO:0000313" key="3">
    <source>
        <dbReference type="EMBL" id="QBI03397.1"/>
    </source>
</evidence>
<protein>
    <submittedName>
        <fullName evidence="2">Uncharacterized protein</fullName>
    </submittedName>
</protein>
<keyword evidence="1" id="KW-0472">Membrane</keyword>
<keyword evidence="1" id="KW-1133">Transmembrane helix</keyword>
<reference evidence="2" key="1">
    <citation type="journal article" date="2014" name="Int. J. Syst. Evol. Microbiol.">
        <title>Complete genome sequence of Corynebacterium casei LMG S-19264T (=DSM 44701T), isolated from a smear-ripened cheese.</title>
        <authorList>
            <consortium name="US DOE Joint Genome Institute (JGI-PGF)"/>
            <person name="Walter F."/>
            <person name="Albersmeier A."/>
            <person name="Kalinowski J."/>
            <person name="Ruckert C."/>
        </authorList>
    </citation>
    <scope>NUCLEOTIDE SEQUENCE</scope>
    <source>
        <strain evidence="2">KCTC 12343</strain>
    </source>
</reference>